<feature type="compositionally biased region" description="Basic residues" evidence="1">
    <location>
        <begin position="69"/>
        <end position="84"/>
    </location>
</feature>
<keyword evidence="3" id="KW-1185">Reference proteome</keyword>
<feature type="compositionally biased region" description="Polar residues" evidence="1">
    <location>
        <begin position="46"/>
        <end position="65"/>
    </location>
</feature>
<feature type="region of interest" description="Disordered" evidence="1">
    <location>
        <begin position="43"/>
        <end position="84"/>
    </location>
</feature>
<evidence type="ECO:0000313" key="3">
    <source>
        <dbReference type="Proteomes" id="UP000198211"/>
    </source>
</evidence>
<dbReference type="AlphaFoldDB" id="A0A225VGG8"/>
<name>A0A225VGG8_9STRA</name>
<reference evidence="3" key="1">
    <citation type="submission" date="2017-03" db="EMBL/GenBank/DDBJ databases">
        <title>Phytopthora megakarya and P. palmivora, two closely related causual agents of cacao black pod achieved similar genome size and gene model numbers by different mechanisms.</title>
        <authorList>
            <person name="Ali S."/>
            <person name="Shao J."/>
            <person name="Larry D.J."/>
            <person name="Kronmiller B."/>
            <person name="Shen D."/>
            <person name="Strem M.D."/>
            <person name="Melnick R.L."/>
            <person name="Guiltinan M.J."/>
            <person name="Tyler B.M."/>
            <person name="Meinhardt L.W."/>
            <person name="Bailey B.A."/>
        </authorList>
    </citation>
    <scope>NUCLEOTIDE SEQUENCE [LARGE SCALE GENOMIC DNA]</scope>
    <source>
        <strain evidence="3">zdho120</strain>
    </source>
</reference>
<protein>
    <submittedName>
        <fullName evidence="2">Uncharacterized protein</fullName>
    </submittedName>
</protein>
<accession>A0A225VGG8</accession>
<gene>
    <name evidence="2" type="ORF">PHMEG_00023399</name>
</gene>
<dbReference type="OrthoDB" id="89220at2759"/>
<evidence type="ECO:0000313" key="2">
    <source>
        <dbReference type="EMBL" id="OWZ04661.1"/>
    </source>
</evidence>
<proteinExistence type="predicted"/>
<evidence type="ECO:0000256" key="1">
    <source>
        <dbReference type="SAM" id="MobiDB-lite"/>
    </source>
</evidence>
<sequence length="292" mass="32081">MVGQRGGDQTVLRSYISKNAVTQRSSVITIDCNTNKVTQCGEANYGGQSPQTKLISRSTNATPGETHTKHGKTSSRKKKRKRQFSKLEIKEVERSLVELHADQHLPDRFVEQDSLLCPGVTDVLPSGRVLGGGIRKEHAVRRSKKDVQTLAAIQTDSGGRVNLLSDVWQNVSKVHLLGAQLVLFGVLLTYSLEPVGDRHDGIAIAQDLEKLLKRVLHEKWNVCGLVTNNAGQCGRATRILALRWPQIVFLFCFGPNVNNLVKAVVKTSFQDIAVNAATVVNIINGCSAKWLK</sequence>
<dbReference type="Proteomes" id="UP000198211">
    <property type="component" value="Unassembled WGS sequence"/>
</dbReference>
<comment type="caution">
    <text evidence="2">The sequence shown here is derived from an EMBL/GenBank/DDBJ whole genome shotgun (WGS) entry which is preliminary data.</text>
</comment>
<organism evidence="2 3">
    <name type="scientific">Phytophthora megakarya</name>
    <dbReference type="NCBI Taxonomy" id="4795"/>
    <lineage>
        <taxon>Eukaryota</taxon>
        <taxon>Sar</taxon>
        <taxon>Stramenopiles</taxon>
        <taxon>Oomycota</taxon>
        <taxon>Peronosporomycetes</taxon>
        <taxon>Peronosporales</taxon>
        <taxon>Peronosporaceae</taxon>
        <taxon>Phytophthora</taxon>
    </lineage>
</organism>
<dbReference type="STRING" id="4795.A0A225VGG8"/>
<dbReference type="EMBL" id="NBNE01004843">
    <property type="protein sequence ID" value="OWZ04661.1"/>
    <property type="molecule type" value="Genomic_DNA"/>
</dbReference>